<feature type="region of interest" description="Disordered" evidence="1">
    <location>
        <begin position="614"/>
        <end position="706"/>
    </location>
</feature>
<feature type="region of interest" description="Disordered" evidence="1">
    <location>
        <begin position="937"/>
        <end position="961"/>
    </location>
</feature>
<proteinExistence type="predicted"/>
<reference evidence="2 3" key="1">
    <citation type="submission" date="2019-04" db="EMBL/GenBank/DDBJ databases">
        <title>Comparative genomics and transcriptomics to analyze fruiting body development in filamentous ascomycetes.</title>
        <authorList>
            <consortium name="DOE Joint Genome Institute"/>
            <person name="Lutkenhaus R."/>
            <person name="Traeger S."/>
            <person name="Breuer J."/>
            <person name="Kuo A."/>
            <person name="Lipzen A."/>
            <person name="Pangilinan J."/>
            <person name="Dilworth D."/>
            <person name="Sandor L."/>
            <person name="Poggeler S."/>
            <person name="Barry K."/>
            <person name="Grigoriev I.V."/>
            <person name="Nowrousian M."/>
        </authorList>
    </citation>
    <scope>NUCLEOTIDE SEQUENCE [LARGE SCALE GENOMIC DNA]</scope>
    <source>
        <strain evidence="2 3">CBS 389.68</strain>
    </source>
</reference>
<dbReference type="EMBL" id="ML220112">
    <property type="protein sequence ID" value="TGZ84459.1"/>
    <property type="molecule type" value="Genomic_DNA"/>
</dbReference>
<accession>A0A4S2N5A5</accession>
<dbReference type="InParanoid" id="A0A4S2N5A5"/>
<evidence type="ECO:0008006" key="4">
    <source>
        <dbReference type="Google" id="ProtNLM"/>
    </source>
</evidence>
<keyword evidence="3" id="KW-1185">Reference proteome</keyword>
<dbReference type="Pfam" id="PF12722">
    <property type="entry name" value="Hid1"/>
    <property type="match status" value="2"/>
</dbReference>
<feature type="compositionally biased region" description="Basic and acidic residues" evidence="1">
    <location>
        <begin position="614"/>
        <end position="625"/>
    </location>
</feature>
<feature type="region of interest" description="Disordered" evidence="1">
    <location>
        <begin position="147"/>
        <end position="168"/>
    </location>
</feature>
<dbReference type="PANTHER" id="PTHR21575">
    <property type="entry name" value="PROTEIN HID1"/>
    <property type="match status" value="1"/>
</dbReference>
<dbReference type="AlphaFoldDB" id="A0A4S2N5A5"/>
<feature type="region of interest" description="Disordered" evidence="1">
    <location>
        <begin position="806"/>
        <end position="836"/>
    </location>
</feature>
<dbReference type="GO" id="GO:0005797">
    <property type="term" value="C:Golgi medial cisterna"/>
    <property type="evidence" value="ECO:0007669"/>
    <property type="project" value="TreeGrafter"/>
</dbReference>
<dbReference type="STRING" id="341454.A0A4S2N5A5"/>
<feature type="compositionally biased region" description="Acidic residues" evidence="1">
    <location>
        <begin position="666"/>
        <end position="676"/>
    </location>
</feature>
<evidence type="ECO:0000313" key="2">
    <source>
        <dbReference type="EMBL" id="TGZ84459.1"/>
    </source>
</evidence>
<gene>
    <name evidence="2" type="ORF">EX30DRAFT_313048</name>
</gene>
<evidence type="ECO:0000313" key="3">
    <source>
        <dbReference type="Proteomes" id="UP000298138"/>
    </source>
</evidence>
<feature type="compositionally biased region" description="Polar residues" evidence="1">
    <location>
        <begin position="626"/>
        <end position="638"/>
    </location>
</feature>
<name>A0A4S2N5A5_9PEZI</name>
<dbReference type="Proteomes" id="UP000298138">
    <property type="component" value="Unassembled WGS sequence"/>
</dbReference>
<organism evidence="2 3">
    <name type="scientific">Ascodesmis nigricans</name>
    <dbReference type="NCBI Taxonomy" id="341454"/>
    <lineage>
        <taxon>Eukaryota</taxon>
        <taxon>Fungi</taxon>
        <taxon>Dikarya</taxon>
        <taxon>Ascomycota</taxon>
        <taxon>Pezizomycotina</taxon>
        <taxon>Pezizomycetes</taxon>
        <taxon>Pezizales</taxon>
        <taxon>Ascodesmidaceae</taxon>
        <taxon>Ascodesmis</taxon>
    </lineage>
</organism>
<evidence type="ECO:0000256" key="1">
    <source>
        <dbReference type="SAM" id="MobiDB-lite"/>
    </source>
</evidence>
<dbReference type="PANTHER" id="PTHR21575:SF12">
    <property type="entry name" value="PROTEIN HID1"/>
    <property type="match status" value="1"/>
</dbReference>
<feature type="compositionally biased region" description="Basic and acidic residues" evidence="1">
    <location>
        <begin position="947"/>
        <end position="961"/>
    </location>
</feature>
<dbReference type="InterPro" id="IPR026705">
    <property type="entry name" value="Hid-1/Ecm30"/>
</dbReference>
<sequence>MGAGDSKLSFKKGVFRLSEETNIPASDAYWESFWTLPDTAEDVFTLFSATDIRRARDLHIENIETLVLALTSRLFFLRTHKGFPYDIDAPGKHALNCIRVLTRVLPFIYEKEELEEWQQRFFWGKRRQRRGRGLQQGQTTEVIFDEADPNRDEYDGDGEGGGGETEFEDAPPLMEALIDCLIDLLFYAGFTLPPGKHGESVTYAIWESGVGCKMSAGSTKDGDANKSEILRLLLAIMSKAMFMPASVLPVKGERALTYMAAPPDLALNPDLTASQREAMGPELTAVVNKKKKIVLSVLCSLLNTTLNYNQPSWGLPYDHVVLSDPRQVLVTYSLQLLLVLLLYPVPEGAGPGLKNVYRYYLGKLHRPQDFQHCFFGMMAILNQPMHASSSYLPGSQKTLKWAPEMMMLFWEVLQCNKRFRSFIIDTGRVHDFVIATIYYIVEYRQDPSKAGVVRMCIFVLQTLSTEANFGKSLNKRFEVQNTLPQSVRIPGFCGTFADYLLISIYMLITTSKGKLSAVYPALLAIIANVAPHVQNLSSTASAKLLQLFTSMSTPSFLLANETNHTLLHSLLESINSIVEHQYSSNPNFIYAILRAHKRFDALRDFTLDGAQQEIHHEAQRRKDNPHSSTTSAENSPKVSISIDRAASNLPTPRRSEEPLSPGVFELGDEDDEDDDAAVQSQKVSKIPESPRQAQSQPSRISTEEDATIVTSPVREHDPEDAVPLQLRGMSEKARGKLPASAFQRQGSTTTLASHHSTASAAHGIYGPGGFEPTPEWIETWLPLLPLHTILTTLSHLLPSVSHLITTTSPAPAPAPTSPTPSTSTSPPPPAPKRPTQTVHTLLTTLPPPSLIPSPIKTHMFEWSPLALGWYESLLWGFIYVSERNVQKGSGTVGVWNGTRVRLFKVQETAPERPSLLAPRGGVDAVGMSLVQRVGGLTMRGQQGQEGEGGRESSDRGRMAVV</sequence>
<dbReference type="GO" id="GO:0000138">
    <property type="term" value="C:Golgi trans cisterna"/>
    <property type="evidence" value="ECO:0007669"/>
    <property type="project" value="TreeGrafter"/>
</dbReference>
<dbReference type="OrthoDB" id="432953at2759"/>
<dbReference type="GO" id="GO:0016020">
    <property type="term" value="C:membrane"/>
    <property type="evidence" value="ECO:0007669"/>
    <property type="project" value="TreeGrafter"/>
</dbReference>
<protein>
    <recommendedName>
        <fullName evidence="4">High-temperature-induced dauer-formation protein</fullName>
    </recommendedName>
</protein>
<feature type="compositionally biased region" description="Polar residues" evidence="1">
    <location>
        <begin position="691"/>
        <end position="700"/>
    </location>
</feature>